<keyword evidence="2" id="KW-1185">Reference proteome</keyword>
<dbReference type="EMBL" id="FNCY01000021">
    <property type="protein sequence ID" value="SDI53567.1"/>
    <property type="molecule type" value="Genomic_DNA"/>
</dbReference>
<evidence type="ECO:0000313" key="1">
    <source>
        <dbReference type="EMBL" id="SDI53567.1"/>
    </source>
</evidence>
<sequence>MSRKRPPSKKPTAIAISALSVEIDAGAPRDFRIIPAGTFRSGDGSGRPKECGSWQLDDADGARLVAEMAARESACVIDYEHATLLAKKNGTKAIAAGWYEKLEWRPGDGLWVIGADWTAMAAQEIEGKQYRYVSPVFSYDPVTGRVLKLFHAALTNDPGIDGLTDLAALAAEVFLTNTSLEVPAMDELLEQLRWLLNLPVGATAEDIIAQLDKLKSQLTGGDATAAASFDLSAHLAQQGSKLAELTAQVDSPDPAKFVPVAVLTAVQGEKAELQTTVVDLQAEINGGKLEKIIADGKAAGKITPATEAWARNLGQTNLAALTSMLEVTAPTIVPNKTQTGINAPSPGPVAALSAEQQQVCELLGVPEADFKQTLSASA</sequence>
<dbReference type="Proteomes" id="UP000198607">
    <property type="component" value="Unassembled WGS sequence"/>
</dbReference>
<reference evidence="1 2" key="1">
    <citation type="submission" date="2016-10" db="EMBL/GenBank/DDBJ databases">
        <authorList>
            <person name="de Groot N.N."/>
        </authorList>
    </citation>
    <scope>NUCLEOTIDE SEQUENCE [LARGE SCALE GENOMIC DNA]</scope>
    <source>
        <strain evidence="1 2">DSM 5885</strain>
    </source>
</reference>
<dbReference type="RefSeq" id="WP_091939745.1">
    <property type="nucleotide sequence ID" value="NZ_FNCY01000021.1"/>
</dbReference>
<organism evidence="1 2">
    <name type="scientific">Propionivibrio dicarboxylicus</name>
    <dbReference type="NCBI Taxonomy" id="83767"/>
    <lineage>
        <taxon>Bacteria</taxon>
        <taxon>Pseudomonadati</taxon>
        <taxon>Pseudomonadota</taxon>
        <taxon>Betaproteobacteria</taxon>
        <taxon>Rhodocyclales</taxon>
        <taxon>Rhodocyclaceae</taxon>
        <taxon>Propionivibrio</taxon>
    </lineage>
</organism>
<proteinExistence type="predicted"/>
<accession>A0A1G8LDK9</accession>
<protein>
    <submittedName>
        <fullName evidence="1">Mu-like prophage I protein</fullName>
    </submittedName>
</protein>
<dbReference type="STRING" id="83767.SAMN05660652_03604"/>
<name>A0A1G8LDK9_9RHOO</name>
<dbReference type="AlphaFoldDB" id="A0A1G8LDK9"/>
<dbReference type="InterPro" id="IPR012106">
    <property type="entry name" value="Phage_Mu_Gp1"/>
</dbReference>
<dbReference type="Pfam" id="PF10123">
    <property type="entry name" value="Mu-like_Pro"/>
    <property type="match status" value="1"/>
</dbReference>
<dbReference type="PIRSF" id="PIRSF016624">
    <property type="entry name" value="Mu_prophg_I"/>
    <property type="match status" value="1"/>
</dbReference>
<evidence type="ECO:0000313" key="2">
    <source>
        <dbReference type="Proteomes" id="UP000198607"/>
    </source>
</evidence>
<gene>
    <name evidence="1" type="ORF">SAMN05660652_03604</name>
</gene>
<dbReference type="OrthoDB" id="2043985at2"/>